<dbReference type="STRING" id="42514.ENSPNAP00000034020"/>
<name>A0A3B4EDW4_PYGNA</name>
<dbReference type="AlphaFoldDB" id="A0A3B4EDW4"/>
<evidence type="ECO:0008006" key="4">
    <source>
        <dbReference type="Google" id="ProtNLM"/>
    </source>
</evidence>
<reference evidence="2 3" key="1">
    <citation type="submission" date="2020-10" db="EMBL/GenBank/DDBJ databases">
        <title>Pygocentrus nattereri (red-bellied piranha) genome, fPygNat1, primary haplotype.</title>
        <authorList>
            <person name="Myers G."/>
            <person name="Meyer A."/>
            <person name="Karagic N."/>
            <person name="Pippel M."/>
            <person name="Winkler S."/>
            <person name="Tracey A."/>
            <person name="Wood J."/>
            <person name="Formenti G."/>
            <person name="Howe K."/>
            <person name="Fedrigo O."/>
            <person name="Jarvis E.D."/>
        </authorList>
    </citation>
    <scope>NUCLEOTIDE SEQUENCE [LARGE SCALE GENOMIC DNA]</scope>
</reference>
<organism evidence="2 3">
    <name type="scientific">Pygocentrus nattereri</name>
    <name type="common">Red-bellied piranha</name>
    <dbReference type="NCBI Taxonomy" id="42514"/>
    <lineage>
        <taxon>Eukaryota</taxon>
        <taxon>Metazoa</taxon>
        <taxon>Chordata</taxon>
        <taxon>Craniata</taxon>
        <taxon>Vertebrata</taxon>
        <taxon>Euteleostomi</taxon>
        <taxon>Actinopterygii</taxon>
        <taxon>Neopterygii</taxon>
        <taxon>Teleostei</taxon>
        <taxon>Ostariophysi</taxon>
        <taxon>Characiformes</taxon>
        <taxon>Characoidei</taxon>
        <taxon>Pygocentrus</taxon>
    </lineage>
</organism>
<evidence type="ECO:0000256" key="1">
    <source>
        <dbReference type="SAM" id="MobiDB-lite"/>
    </source>
</evidence>
<feature type="compositionally biased region" description="Basic residues" evidence="1">
    <location>
        <begin position="62"/>
        <end position="72"/>
    </location>
</feature>
<feature type="region of interest" description="Disordered" evidence="1">
    <location>
        <begin position="118"/>
        <end position="168"/>
    </location>
</feature>
<dbReference type="CTD" id="339230"/>
<reference evidence="2" key="3">
    <citation type="submission" date="2025-09" db="UniProtKB">
        <authorList>
            <consortium name="Ensembl"/>
        </authorList>
    </citation>
    <scope>IDENTIFICATION</scope>
</reference>
<feature type="compositionally biased region" description="Polar residues" evidence="1">
    <location>
        <begin position="1"/>
        <end position="13"/>
    </location>
</feature>
<proteinExistence type="predicted"/>
<dbReference type="RefSeq" id="XP_017572518.1">
    <property type="nucleotide sequence ID" value="XM_017717029.2"/>
</dbReference>
<dbReference type="GeneID" id="108438906"/>
<evidence type="ECO:0000313" key="2">
    <source>
        <dbReference type="Ensembl" id="ENSPNAP00000034020.1"/>
    </source>
</evidence>
<feature type="compositionally biased region" description="Basic and acidic residues" evidence="1">
    <location>
        <begin position="134"/>
        <end position="155"/>
    </location>
</feature>
<dbReference type="OrthoDB" id="5876637at2759"/>
<feature type="region of interest" description="Disordered" evidence="1">
    <location>
        <begin position="245"/>
        <end position="268"/>
    </location>
</feature>
<dbReference type="InterPro" id="IPR026680">
    <property type="entry name" value="CCDC137"/>
</dbReference>
<accession>A0A3B4EDW4</accession>
<dbReference type="GeneTree" id="ENSGT00390000004169"/>
<feature type="region of interest" description="Disordered" evidence="1">
    <location>
        <begin position="1"/>
        <end position="104"/>
    </location>
</feature>
<feature type="compositionally biased region" description="Basic and acidic residues" evidence="1">
    <location>
        <begin position="249"/>
        <end position="268"/>
    </location>
</feature>
<dbReference type="Proteomes" id="UP001501920">
    <property type="component" value="Chromosome 14"/>
</dbReference>
<sequence>MAKNTKNTAAKSSDQQKKEKNKSFNSKKKKPKKDVKPRPEEHLEQIPFRLREIMKSKERMKMGSRKLKKIKRDAKAKAQTETSVEEDIPVPHFRRGKQESESAYLRRMSRETQHVLFLTKNQVERQPELQLEDQETKSSKQKSEKKTLSNKVRLERLHKKKLEQREKRAEKEMFVDDVQFGEVAMEPPSLTAKPRKAPLKSQGASKGLLLNSLLGHTALSTVKPSMARKRMMEEERERVVQAYRHLKKQKQEQQERQKAEMHKLKDLQ</sequence>
<feature type="compositionally biased region" description="Basic and acidic residues" evidence="1">
    <location>
        <begin position="34"/>
        <end position="61"/>
    </location>
</feature>
<gene>
    <name evidence="2" type="primary">CCDC137</name>
</gene>
<dbReference type="OMA" id="HHGVRDP"/>
<reference evidence="2" key="2">
    <citation type="submission" date="2025-08" db="UniProtKB">
        <authorList>
            <consortium name="Ensembl"/>
        </authorList>
    </citation>
    <scope>IDENTIFICATION</scope>
</reference>
<dbReference type="PANTHER" id="PTHR21838:SF2">
    <property type="entry name" value="COILED-COIL DOMAIN-CONTAINING PROTEIN 137"/>
    <property type="match status" value="1"/>
</dbReference>
<protein>
    <recommendedName>
        <fullName evidence="4">Coiled-coil domain containing 137</fullName>
    </recommendedName>
</protein>
<dbReference type="Ensembl" id="ENSPNAT00000025452.2">
    <property type="protein sequence ID" value="ENSPNAP00000034020.1"/>
    <property type="gene ID" value="ENSPNAG00000023030.2"/>
</dbReference>
<keyword evidence="3" id="KW-1185">Reference proteome</keyword>
<dbReference type="PANTHER" id="PTHR21838">
    <property type="entry name" value="COILED-COIL DOMAIN-CONTAINING PROTEIN 137"/>
    <property type="match status" value="1"/>
</dbReference>
<evidence type="ECO:0000313" key="3">
    <source>
        <dbReference type="Proteomes" id="UP001501920"/>
    </source>
</evidence>
<dbReference type="GO" id="GO:0005634">
    <property type="term" value="C:nucleus"/>
    <property type="evidence" value="ECO:0007669"/>
    <property type="project" value="TreeGrafter"/>
</dbReference>